<evidence type="ECO:0000256" key="4">
    <source>
        <dbReference type="ARBA" id="ARBA00022989"/>
    </source>
</evidence>
<dbReference type="Proteomes" id="UP000796880">
    <property type="component" value="Unassembled WGS sequence"/>
</dbReference>
<dbReference type="AlphaFoldDB" id="A0A8K0HJI3"/>
<evidence type="ECO:0000313" key="8">
    <source>
        <dbReference type="EMBL" id="KAF3453867.1"/>
    </source>
</evidence>
<keyword evidence="2" id="KW-1003">Cell membrane</keyword>
<evidence type="ECO:0000256" key="6">
    <source>
        <dbReference type="SAM" id="Phobius"/>
    </source>
</evidence>
<evidence type="ECO:0000256" key="1">
    <source>
        <dbReference type="ARBA" id="ARBA00004651"/>
    </source>
</evidence>
<dbReference type="PANTHER" id="PTHR30509:SF9">
    <property type="entry name" value="MULTIDRUG RESISTANCE PROTEIN MDTO"/>
    <property type="match status" value="1"/>
</dbReference>
<evidence type="ECO:0000259" key="7">
    <source>
        <dbReference type="Pfam" id="PF13515"/>
    </source>
</evidence>
<evidence type="ECO:0000256" key="5">
    <source>
        <dbReference type="ARBA" id="ARBA00023136"/>
    </source>
</evidence>
<feature type="transmembrane region" description="Helical" evidence="6">
    <location>
        <begin position="49"/>
        <end position="68"/>
    </location>
</feature>
<dbReference type="PANTHER" id="PTHR30509">
    <property type="entry name" value="P-HYDROXYBENZOIC ACID EFFLUX PUMP SUBUNIT-RELATED"/>
    <property type="match status" value="1"/>
</dbReference>
<feature type="transmembrane region" description="Helical" evidence="6">
    <location>
        <begin position="131"/>
        <end position="148"/>
    </location>
</feature>
<feature type="transmembrane region" description="Helical" evidence="6">
    <location>
        <begin position="75"/>
        <end position="95"/>
    </location>
</feature>
<proteinExistence type="predicted"/>
<protein>
    <recommendedName>
        <fullName evidence="7">Integral membrane bound transporter domain-containing protein</fullName>
    </recommendedName>
</protein>
<feature type="transmembrane region" description="Helical" evidence="6">
    <location>
        <begin position="21"/>
        <end position="43"/>
    </location>
</feature>
<organism evidence="8 9">
    <name type="scientific">Rhamnella rubrinervis</name>
    <dbReference type="NCBI Taxonomy" id="2594499"/>
    <lineage>
        <taxon>Eukaryota</taxon>
        <taxon>Viridiplantae</taxon>
        <taxon>Streptophyta</taxon>
        <taxon>Embryophyta</taxon>
        <taxon>Tracheophyta</taxon>
        <taxon>Spermatophyta</taxon>
        <taxon>Magnoliopsida</taxon>
        <taxon>eudicotyledons</taxon>
        <taxon>Gunneridae</taxon>
        <taxon>Pentapetalae</taxon>
        <taxon>rosids</taxon>
        <taxon>fabids</taxon>
        <taxon>Rosales</taxon>
        <taxon>Rhamnaceae</taxon>
        <taxon>rhamnoid group</taxon>
        <taxon>Rhamneae</taxon>
        <taxon>Rhamnella</taxon>
    </lineage>
</organism>
<dbReference type="GO" id="GO:0005886">
    <property type="term" value="C:plasma membrane"/>
    <property type="evidence" value="ECO:0007669"/>
    <property type="project" value="UniProtKB-SubCell"/>
</dbReference>
<sequence>MASIFNHSNRSSAPAVWRICLASAFRTALACTIVGCTTLYGPASLRRQVAFPAFSYVTVILIVTDATFGDTLRGCWLGLYATVQSLGPAILSLWLIGPARLSNTTTALAVALGAFVVVVPESTHLVAKRIALGQIVIVYVIAFSNGIHTEAVMHPMHVAASTGIGILACVLALLVPIPRLASQEVKHNCKLLSENGSERLKHLVKAFCAEDSTSALASISQAKSLAASGNKLLQSVKRYQESMKWERLPFLKPQFTNPGNRMQELHVPLRGMEMALISIPQFPVTELDGELKDVLQRLEKNSSLGTISLPFDPLLSTVPESIAEDHMKFLQITLKAIPKTHQDLPSCFFFFCTKVLHSKLLSVKSSTTTTTTTIKDSLIQQNGKSNNIDHSYKQNRFPLKAIWGAFAMKVSRQRLMSALKCSLSLGFSVLLGLIYSKENGFWAGLPVAISLAAAREATFRVANVKAQGTVLGTVYGVLGCFVFERFFPIRFLSLLPWFVFTSFLQRSRMYGQAGGISAVIGAILILGRKNYGPPSEFAIARIIETFIGLSCSIMVDLLLQPTRSSTLTKIQLSKCLDTLRECMDSVSLQASKTCLDEKQKRFQAHVNELNKFIGEAEVEPNFWFLPFHSACYGKLSKSLSKMVDLLLFSAHAVEFLQQESHKLLEGSWKEIVSKMDSELETFKELVVSSLKCFQEVSSINSVTVLKNELEKRNIDHDIEMGKSGKAKGTSRLADRNKDEIDKIVNAFLEHSQHVVDKMHVNNVDDDGLNHEKVMMMIKSQIVLSISAIGYCMSRLVRETKEIEEGIKELVQWENPSIHVNLYEITSMIHALQK</sequence>
<keyword evidence="3 6" id="KW-0812">Transmembrane</keyword>
<reference evidence="8" key="1">
    <citation type="submission" date="2020-03" db="EMBL/GenBank/DDBJ databases">
        <title>A high-quality chromosome-level genome assembly of a woody plant with both climbing and erect habits, Rhamnella rubrinervis.</title>
        <authorList>
            <person name="Lu Z."/>
            <person name="Yang Y."/>
            <person name="Zhu X."/>
            <person name="Sun Y."/>
        </authorList>
    </citation>
    <scope>NUCLEOTIDE SEQUENCE</scope>
    <source>
        <strain evidence="8">BYM</strain>
        <tissue evidence="8">Leaf</tissue>
    </source>
</reference>
<feature type="transmembrane region" description="Helical" evidence="6">
    <location>
        <begin position="154"/>
        <end position="177"/>
    </location>
</feature>
<feature type="domain" description="Integral membrane bound transporter" evidence="7">
    <location>
        <begin position="429"/>
        <end position="555"/>
    </location>
</feature>
<dbReference type="OrthoDB" id="68611at2759"/>
<evidence type="ECO:0000256" key="3">
    <source>
        <dbReference type="ARBA" id="ARBA00022692"/>
    </source>
</evidence>
<keyword evidence="5 6" id="KW-0472">Membrane</keyword>
<evidence type="ECO:0000256" key="2">
    <source>
        <dbReference type="ARBA" id="ARBA00022475"/>
    </source>
</evidence>
<evidence type="ECO:0000313" key="9">
    <source>
        <dbReference type="Proteomes" id="UP000796880"/>
    </source>
</evidence>
<gene>
    <name evidence="8" type="ORF">FNV43_RR04308</name>
</gene>
<keyword evidence="9" id="KW-1185">Reference proteome</keyword>
<comment type="caution">
    <text evidence="8">The sequence shown here is derived from an EMBL/GenBank/DDBJ whole genome shotgun (WGS) entry which is preliminary data.</text>
</comment>
<name>A0A8K0HJI3_9ROSA</name>
<dbReference type="EMBL" id="VOIH02000002">
    <property type="protein sequence ID" value="KAF3453867.1"/>
    <property type="molecule type" value="Genomic_DNA"/>
</dbReference>
<dbReference type="InterPro" id="IPR049453">
    <property type="entry name" value="Memb_transporter_dom"/>
</dbReference>
<dbReference type="Pfam" id="PF13515">
    <property type="entry name" value="FUSC_2"/>
    <property type="match status" value="1"/>
</dbReference>
<feature type="transmembrane region" description="Helical" evidence="6">
    <location>
        <begin position="101"/>
        <end position="119"/>
    </location>
</feature>
<accession>A0A8K0HJI3</accession>
<keyword evidence="4 6" id="KW-1133">Transmembrane helix</keyword>
<comment type="subcellular location">
    <subcellularLocation>
        <location evidence="1">Cell membrane</location>
        <topology evidence="1">Multi-pass membrane protein</topology>
    </subcellularLocation>
</comment>